<dbReference type="EMBL" id="AP018694">
    <property type="protein sequence ID" value="BBE18568.1"/>
    <property type="molecule type" value="Genomic_DNA"/>
</dbReference>
<evidence type="ECO:0000313" key="1">
    <source>
        <dbReference type="EMBL" id="BBE18568.1"/>
    </source>
</evidence>
<dbReference type="AlphaFoldDB" id="A0A5K7SAF8"/>
<sequence length="43" mass="5146">MCPRFFIISKKSAQKELNSDNYRDFSAKYVVFKENILVYFSAF</sequence>
<keyword evidence="2" id="KW-1185">Reference proteome</keyword>
<evidence type="ECO:0000313" key="2">
    <source>
        <dbReference type="Proteomes" id="UP001193389"/>
    </source>
</evidence>
<reference evidence="1" key="1">
    <citation type="journal article" date="2020" name="Int. J. Syst. Evol. Microbiol.">
        <title>Aquipluma nitroreducens gen. nov. sp. nov., a novel facultatively anaerobic bacterium isolated from a freshwater lake.</title>
        <authorList>
            <person name="Watanabe M."/>
            <person name="Kojima H."/>
            <person name="Fukui M."/>
        </authorList>
    </citation>
    <scope>NUCLEOTIDE SEQUENCE</scope>
    <source>
        <strain evidence="1">MeG22</strain>
    </source>
</reference>
<gene>
    <name evidence="1" type="ORF">AQPE_2731</name>
</gene>
<accession>A0A5K7SAF8</accession>
<proteinExistence type="predicted"/>
<organism evidence="1 2">
    <name type="scientific">Aquipluma nitroreducens</name>
    <dbReference type="NCBI Taxonomy" id="2010828"/>
    <lineage>
        <taxon>Bacteria</taxon>
        <taxon>Pseudomonadati</taxon>
        <taxon>Bacteroidota</taxon>
        <taxon>Bacteroidia</taxon>
        <taxon>Marinilabiliales</taxon>
        <taxon>Prolixibacteraceae</taxon>
        <taxon>Aquipluma</taxon>
    </lineage>
</organism>
<dbReference type="KEGG" id="anf:AQPE_2731"/>
<protein>
    <submittedName>
        <fullName evidence="1">Uncharacterized protein</fullName>
    </submittedName>
</protein>
<name>A0A5K7SAF8_9BACT</name>
<dbReference type="Proteomes" id="UP001193389">
    <property type="component" value="Chromosome"/>
</dbReference>